<dbReference type="InterPro" id="IPR053151">
    <property type="entry name" value="RNase_H-like"/>
</dbReference>
<accession>A0A498JKS2</accession>
<dbReference type="InterPro" id="IPR036397">
    <property type="entry name" value="RNaseH_sf"/>
</dbReference>
<feature type="domain" description="RNase H type-1" evidence="1">
    <location>
        <begin position="32"/>
        <end position="94"/>
    </location>
</feature>
<dbReference type="Proteomes" id="UP000290289">
    <property type="component" value="Chromosome 7"/>
</dbReference>
<name>A0A498JKS2_MALDO</name>
<dbReference type="PANTHER" id="PTHR47723">
    <property type="entry name" value="OS05G0353850 PROTEIN"/>
    <property type="match status" value="1"/>
</dbReference>
<dbReference type="InterPro" id="IPR044730">
    <property type="entry name" value="RNase_H-like_dom_plant"/>
</dbReference>
<organism evidence="2 3">
    <name type="scientific">Malus domestica</name>
    <name type="common">Apple</name>
    <name type="synonym">Pyrus malus</name>
    <dbReference type="NCBI Taxonomy" id="3750"/>
    <lineage>
        <taxon>Eukaryota</taxon>
        <taxon>Viridiplantae</taxon>
        <taxon>Streptophyta</taxon>
        <taxon>Embryophyta</taxon>
        <taxon>Tracheophyta</taxon>
        <taxon>Spermatophyta</taxon>
        <taxon>Magnoliopsida</taxon>
        <taxon>eudicotyledons</taxon>
        <taxon>Gunneridae</taxon>
        <taxon>Pentapetalae</taxon>
        <taxon>rosids</taxon>
        <taxon>fabids</taxon>
        <taxon>Rosales</taxon>
        <taxon>Rosaceae</taxon>
        <taxon>Amygdaloideae</taxon>
        <taxon>Maleae</taxon>
        <taxon>Malus</taxon>
    </lineage>
</organism>
<dbReference type="EMBL" id="RDQH01000333">
    <property type="protein sequence ID" value="RXH94393.1"/>
    <property type="molecule type" value="Genomic_DNA"/>
</dbReference>
<proteinExistence type="predicted"/>
<reference evidence="2 3" key="1">
    <citation type="submission" date="2018-10" db="EMBL/GenBank/DDBJ databases">
        <title>A high-quality apple genome assembly.</title>
        <authorList>
            <person name="Hu J."/>
        </authorList>
    </citation>
    <scope>NUCLEOTIDE SEQUENCE [LARGE SCALE GENOMIC DNA]</scope>
    <source>
        <strain evidence="3">cv. HFTH1</strain>
        <tissue evidence="2">Young leaf</tissue>
    </source>
</reference>
<dbReference type="GO" id="GO:0003676">
    <property type="term" value="F:nucleic acid binding"/>
    <property type="evidence" value="ECO:0007669"/>
    <property type="project" value="InterPro"/>
</dbReference>
<protein>
    <recommendedName>
        <fullName evidence="1">RNase H type-1 domain-containing protein</fullName>
    </recommendedName>
</protein>
<dbReference type="PANTHER" id="PTHR47723:SF19">
    <property type="entry name" value="POLYNUCLEOTIDYL TRANSFERASE, RIBONUCLEASE H-LIKE SUPERFAMILY PROTEIN"/>
    <property type="match status" value="1"/>
</dbReference>
<sequence length="100" mass="11470">MDLTLESLKDPTCKQYDRSKDYVDKILFHGLHGFSKVIFESDAKMIIQMLRKETPIDLSLECILGDIESLARRLTSVSFAYVSRESNFAAHSFAYIPIHI</sequence>
<dbReference type="AlphaFoldDB" id="A0A498JKS2"/>
<dbReference type="Pfam" id="PF13456">
    <property type="entry name" value="RVT_3"/>
    <property type="match status" value="1"/>
</dbReference>
<evidence type="ECO:0000313" key="2">
    <source>
        <dbReference type="EMBL" id="RXH94393.1"/>
    </source>
</evidence>
<evidence type="ECO:0000313" key="3">
    <source>
        <dbReference type="Proteomes" id="UP000290289"/>
    </source>
</evidence>
<gene>
    <name evidence="2" type="ORF">DVH24_024077</name>
</gene>
<dbReference type="Gene3D" id="3.30.420.10">
    <property type="entry name" value="Ribonuclease H-like superfamily/Ribonuclease H"/>
    <property type="match status" value="1"/>
</dbReference>
<keyword evidence="3" id="KW-1185">Reference proteome</keyword>
<comment type="caution">
    <text evidence="2">The sequence shown here is derived from an EMBL/GenBank/DDBJ whole genome shotgun (WGS) entry which is preliminary data.</text>
</comment>
<dbReference type="CDD" id="cd06222">
    <property type="entry name" value="RNase_H_like"/>
    <property type="match status" value="1"/>
</dbReference>
<evidence type="ECO:0000259" key="1">
    <source>
        <dbReference type="Pfam" id="PF13456"/>
    </source>
</evidence>
<dbReference type="InterPro" id="IPR002156">
    <property type="entry name" value="RNaseH_domain"/>
</dbReference>
<dbReference type="GO" id="GO:0004523">
    <property type="term" value="F:RNA-DNA hybrid ribonuclease activity"/>
    <property type="evidence" value="ECO:0007669"/>
    <property type="project" value="InterPro"/>
</dbReference>